<organism evidence="1 2">
    <name type="scientific">Amblyomma americanum</name>
    <name type="common">Lone star tick</name>
    <dbReference type="NCBI Taxonomy" id="6943"/>
    <lineage>
        <taxon>Eukaryota</taxon>
        <taxon>Metazoa</taxon>
        <taxon>Ecdysozoa</taxon>
        <taxon>Arthropoda</taxon>
        <taxon>Chelicerata</taxon>
        <taxon>Arachnida</taxon>
        <taxon>Acari</taxon>
        <taxon>Parasitiformes</taxon>
        <taxon>Ixodida</taxon>
        <taxon>Ixodoidea</taxon>
        <taxon>Ixodidae</taxon>
        <taxon>Amblyomminae</taxon>
        <taxon>Amblyomma</taxon>
    </lineage>
</organism>
<sequence length="94" mass="10254">MAAEAIVRIVNWRSAFSDAREAFASTQYENRALRGGVAAGAATAGDERFQRGSSAVGIVLRRYWIPQAACHLNTQWNCNLTRESSPPSPRKAGM</sequence>
<evidence type="ECO:0000313" key="2">
    <source>
        <dbReference type="Proteomes" id="UP001321473"/>
    </source>
</evidence>
<dbReference type="EMBL" id="JARKHS020007632">
    <property type="protein sequence ID" value="KAK8781519.1"/>
    <property type="molecule type" value="Genomic_DNA"/>
</dbReference>
<protein>
    <submittedName>
        <fullName evidence="1">Uncharacterized protein</fullName>
    </submittedName>
</protein>
<gene>
    <name evidence="1" type="ORF">V5799_017142</name>
</gene>
<evidence type="ECO:0000313" key="1">
    <source>
        <dbReference type="EMBL" id="KAK8781519.1"/>
    </source>
</evidence>
<accession>A0AAQ4F396</accession>
<name>A0AAQ4F396_AMBAM</name>
<keyword evidence="2" id="KW-1185">Reference proteome</keyword>
<dbReference type="Proteomes" id="UP001321473">
    <property type="component" value="Unassembled WGS sequence"/>
</dbReference>
<dbReference type="AlphaFoldDB" id="A0AAQ4F396"/>
<comment type="caution">
    <text evidence="1">The sequence shown here is derived from an EMBL/GenBank/DDBJ whole genome shotgun (WGS) entry which is preliminary data.</text>
</comment>
<reference evidence="1 2" key="1">
    <citation type="journal article" date="2023" name="Arcadia Sci">
        <title>De novo assembly of a long-read Amblyomma americanum tick genome.</title>
        <authorList>
            <person name="Chou S."/>
            <person name="Poskanzer K.E."/>
            <person name="Rollins M."/>
            <person name="Thuy-Boun P.S."/>
        </authorList>
    </citation>
    <scope>NUCLEOTIDE SEQUENCE [LARGE SCALE GENOMIC DNA]</scope>
    <source>
        <strain evidence="1">F_SG_1</strain>
        <tissue evidence="1">Salivary glands</tissue>
    </source>
</reference>
<proteinExistence type="predicted"/>